<evidence type="ECO:0000256" key="8">
    <source>
        <dbReference type="SAM" id="Phobius"/>
    </source>
</evidence>
<evidence type="ECO:0000313" key="9">
    <source>
        <dbReference type="EMBL" id="ACO69624.1"/>
    </source>
</evidence>
<dbReference type="KEGG" id="mis:MICPUN_108959"/>
<comment type="similarity">
    <text evidence="2">Belongs to the nucleotide-sugar transporter family. UDP-galactose:UMP antiporter (TC 2.A.7.11) subfamily.</text>
</comment>
<dbReference type="OMA" id="KIMTQHY"/>
<feature type="transmembrane region" description="Helical" evidence="8">
    <location>
        <begin position="57"/>
        <end position="80"/>
    </location>
</feature>
<dbReference type="RefSeq" id="XP_002508366.1">
    <property type="nucleotide sequence ID" value="XM_002508320.1"/>
</dbReference>
<dbReference type="AlphaFoldDB" id="C1FHX3"/>
<dbReference type="Pfam" id="PF08449">
    <property type="entry name" value="UAA"/>
    <property type="match status" value="1"/>
</dbReference>
<evidence type="ECO:0000256" key="5">
    <source>
        <dbReference type="ARBA" id="ARBA00022989"/>
    </source>
</evidence>
<feature type="transmembrane region" description="Helical" evidence="8">
    <location>
        <begin position="279"/>
        <end position="302"/>
    </location>
</feature>
<feature type="transmembrane region" description="Helical" evidence="8">
    <location>
        <begin position="20"/>
        <end position="37"/>
    </location>
</feature>
<name>C1FHX3_MICCC</name>
<feature type="transmembrane region" description="Helical" evidence="8">
    <location>
        <begin position="253"/>
        <end position="272"/>
    </location>
</feature>
<evidence type="ECO:0000256" key="6">
    <source>
        <dbReference type="ARBA" id="ARBA00023136"/>
    </source>
</evidence>
<keyword evidence="5 8" id="KW-1133">Transmembrane helix</keyword>
<dbReference type="GeneID" id="8246644"/>
<dbReference type="PANTHER" id="PTHR10778">
    <property type="entry name" value="SOLUTE CARRIER FAMILY 35 MEMBER B"/>
    <property type="match status" value="1"/>
</dbReference>
<evidence type="ECO:0000313" key="10">
    <source>
        <dbReference type="Proteomes" id="UP000002009"/>
    </source>
</evidence>
<evidence type="ECO:0000256" key="3">
    <source>
        <dbReference type="ARBA" id="ARBA00022448"/>
    </source>
</evidence>
<evidence type="ECO:0000256" key="4">
    <source>
        <dbReference type="ARBA" id="ARBA00022692"/>
    </source>
</evidence>
<keyword evidence="10" id="KW-1185">Reference proteome</keyword>
<dbReference type="EMBL" id="CP001576">
    <property type="protein sequence ID" value="ACO69624.1"/>
    <property type="molecule type" value="Genomic_DNA"/>
</dbReference>
<dbReference type="PANTHER" id="PTHR10778:SF13">
    <property type="entry name" value="ADENOSINE 3'-PHOSPHO 5'-PHOSPHOSULFATE TRANSPORTER 1"/>
    <property type="match status" value="1"/>
</dbReference>
<sequence>MSSPKDAAAGVPATSTVLKIIGCVVGVVGSLLVYGILQERIMTRPYGEGEDEEFFTFSVFLVMNNRLVSMCVAVIVLAVIRGAVAPVAPIYKYAAVSCSNVIATTCQYEALKYVSFPVQTLGKCAKMIPVMIWGYFISNKRYGLYDYLIATGVMVGCTIFALYGPTTSSHGGSSKKSEKETGMYGIALMGGYLGFDGFTSTFQDKLFTGYQMETYNQMLWVNFCSAVISSFWLMSDSSMGDAIAFVKKHPAAMSDALVLSAASTLGQLCILFTIKEFGALLFATIMTTRQFLSILLSCILFMHPLTWQQWIGTVMVFSALYGKVIIGGMKKKEPKPDKPDPEVGYGAEERKGLMEGAEKSS</sequence>
<dbReference type="OrthoDB" id="1601at2759"/>
<feature type="transmembrane region" description="Helical" evidence="8">
    <location>
        <begin position="144"/>
        <end position="163"/>
    </location>
</feature>
<dbReference type="InParanoid" id="C1FHX3"/>
<protein>
    <submittedName>
        <fullName evidence="9">Drug/Metabolite transporter superfamily</fullName>
    </submittedName>
</protein>
<evidence type="ECO:0000256" key="7">
    <source>
        <dbReference type="SAM" id="MobiDB-lite"/>
    </source>
</evidence>
<keyword evidence="4 8" id="KW-0812">Transmembrane</keyword>
<evidence type="ECO:0000256" key="1">
    <source>
        <dbReference type="ARBA" id="ARBA00004141"/>
    </source>
</evidence>
<dbReference type="FunCoup" id="C1FHX3">
    <property type="interactions" value="1196"/>
</dbReference>
<dbReference type="GO" id="GO:0005789">
    <property type="term" value="C:endoplasmic reticulum membrane"/>
    <property type="evidence" value="ECO:0007669"/>
    <property type="project" value="TreeGrafter"/>
</dbReference>
<dbReference type="Proteomes" id="UP000002009">
    <property type="component" value="Chromosome 10"/>
</dbReference>
<comment type="subcellular location">
    <subcellularLocation>
        <location evidence="1">Membrane</location>
        <topology evidence="1">Multi-pass membrane protein</topology>
    </subcellularLocation>
</comment>
<evidence type="ECO:0000256" key="2">
    <source>
        <dbReference type="ARBA" id="ARBA00008349"/>
    </source>
</evidence>
<gene>
    <name evidence="9" type="ORF">MICPUN_108959</name>
</gene>
<dbReference type="InterPro" id="IPR037185">
    <property type="entry name" value="EmrE-like"/>
</dbReference>
<dbReference type="InterPro" id="IPR013657">
    <property type="entry name" value="SCL35B1-4/HUT1"/>
</dbReference>
<organism evidence="9 10">
    <name type="scientific">Micromonas commoda (strain RCC299 / NOUM17 / CCMP2709)</name>
    <name type="common">Picoplanktonic green alga</name>
    <dbReference type="NCBI Taxonomy" id="296587"/>
    <lineage>
        <taxon>Eukaryota</taxon>
        <taxon>Viridiplantae</taxon>
        <taxon>Chlorophyta</taxon>
        <taxon>Mamiellophyceae</taxon>
        <taxon>Mamiellales</taxon>
        <taxon>Mamiellaceae</taxon>
        <taxon>Micromonas</taxon>
    </lineage>
</organism>
<feature type="region of interest" description="Disordered" evidence="7">
    <location>
        <begin position="330"/>
        <end position="361"/>
    </location>
</feature>
<keyword evidence="6 8" id="KW-0472">Membrane</keyword>
<dbReference type="eggNOG" id="KOG1581">
    <property type="taxonomic scope" value="Eukaryota"/>
</dbReference>
<reference evidence="9 10" key="1">
    <citation type="journal article" date="2009" name="Science">
        <title>Green evolution and dynamic adaptations revealed by genomes of the marine picoeukaryotes Micromonas.</title>
        <authorList>
            <person name="Worden A.Z."/>
            <person name="Lee J.H."/>
            <person name="Mock T."/>
            <person name="Rouze P."/>
            <person name="Simmons M.P."/>
            <person name="Aerts A.L."/>
            <person name="Allen A.E."/>
            <person name="Cuvelier M.L."/>
            <person name="Derelle E."/>
            <person name="Everett M.V."/>
            <person name="Foulon E."/>
            <person name="Grimwood J."/>
            <person name="Gundlach H."/>
            <person name="Henrissat B."/>
            <person name="Napoli C."/>
            <person name="McDonald S.M."/>
            <person name="Parker M.S."/>
            <person name="Rombauts S."/>
            <person name="Salamov A."/>
            <person name="Von Dassow P."/>
            <person name="Badger J.H."/>
            <person name="Coutinho P.M."/>
            <person name="Demir E."/>
            <person name="Dubchak I."/>
            <person name="Gentemann C."/>
            <person name="Eikrem W."/>
            <person name="Gready J.E."/>
            <person name="John U."/>
            <person name="Lanier W."/>
            <person name="Lindquist E.A."/>
            <person name="Lucas S."/>
            <person name="Mayer K.F."/>
            <person name="Moreau H."/>
            <person name="Not F."/>
            <person name="Otillar R."/>
            <person name="Panaud O."/>
            <person name="Pangilinan J."/>
            <person name="Paulsen I."/>
            <person name="Piegu B."/>
            <person name="Poliakov A."/>
            <person name="Robbens S."/>
            <person name="Schmutz J."/>
            <person name="Toulza E."/>
            <person name="Wyss T."/>
            <person name="Zelensky A."/>
            <person name="Zhou K."/>
            <person name="Armbrust E.V."/>
            <person name="Bhattacharya D."/>
            <person name="Goodenough U.W."/>
            <person name="Van de Peer Y."/>
            <person name="Grigoriev I.V."/>
        </authorList>
    </citation>
    <scope>NUCLEOTIDE SEQUENCE [LARGE SCALE GENOMIC DNA]</scope>
    <source>
        <strain evidence="10">RCC299 / NOUM17</strain>
    </source>
</reference>
<dbReference type="GO" id="GO:0046964">
    <property type="term" value="F:3'-phosphoadenosine 5'-phosphosulfate transmembrane transporter activity"/>
    <property type="evidence" value="ECO:0007669"/>
    <property type="project" value="TreeGrafter"/>
</dbReference>
<dbReference type="GO" id="GO:0000139">
    <property type="term" value="C:Golgi membrane"/>
    <property type="evidence" value="ECO:0007669"/>
    <property type="project" value="TreeGrafter"/>
</dbReference>
<feature type="transmembrane region" description="Helical" evidence="8">
    <location>
        <begin position="308"/>
        <end position="326"/>
    </location>
</feature>
<accession>C1FHX3</accession>
<keyword evidence="3" id="KW-0813">Transport</keyword>
<feature type="transmembrane region" description="Helical" evidence="8">
    <location>
        <begin position="183"/>
        <end position="202"/>
    </location>
</feature>
<proteinExistence type="inferred from homology"/>
<dbReference type="SUPFAM" id="SSF103481">
    <property type="entry name" value="Multidrug resistance efflux transporter EmrE"/>
    <property type="match status" value="1"/>
</dbReference>
<feature type="transmembrane region" description="Helical" evidence="8">
    <location>
        <begin position="214"/>
        <end position="233"/>
    </location>
</feature>